<dbReference type="EMBL" id="DVHB01000010">
    <property type="protein sequence ID" value="HIR38837.1"/>
    <property type="molecule type" value="Genomic_DNA"/>
</dbReference>
<protein>
    <recommendedName>
        <fullName evidence="3">Lipoprotein</fullName>
    </recommendedName>
</protein>
<organism evidence="1 2">
    <name type="scientific">Candidatus Coproplasma stercoripullorum</name>
    <dbReference type="NCBI Taxonomy" id="2840751"/>
    <lineage>
        <taxon>Bacteria</taxon>
        <taxon>Bacillati</taxon>
        <taxon>Bacillota</taxon>
        <taxon>Clostridia</taxon>
        <taxon>Eubacteriales</taxon>
        <taxon>Candidatus Coproplasma</taxon>
    </lineage>
</organism>
<dbReference type="PROSITE" id="PS51257">
    <property type="entry name" value="PROKAR_LIPOPROTEIN"/>
    <property type="match status" value="1"/>
</dbReference>
<reference evidence="1" key="1">
    <citation type="submission" date="2020-10" db="EMBL/GenBank/DDBJ databases">
        <authorList>
            <person name="Gilroy R."/>
        </authorList>
    </citation>
    <scope>NUCLEOTIDE SEQUENCE</scope>
    <source>
        <strain evidence="1">ChiW25-3613</strain>
    </source>
</reference>
<name>A0A9D1DA68_9FIRM</name>
<dbReference type="AlphaFoldDB" id="A0A9D1DA68"/>
<dbReference type="Proteomes" id="UP000824179">
    <property type="component" value="Unassembled WGS sequence"/>
</dbReference>
<proteinExistence type="predicted"/>
<comment type="caution">
    <text evidence="1">The sequence shown here is derived from an EMBL/GenBank/DDBJ whole genome shotgun (WGS) entry which is preliminary data.</text>
</comment>
<evidence type="ECO:0000313" key="2">
    <source>
        <dbReference type="Proteomes" id="UP000824179"/>
    </source>
</evidence>
<accession>A0A9D1DA68</accession>
<reference evidence="1" key="2">
    <citation type="journal article" date="2021" name="PeerJ">
        <title>Extensive microbial diversity within the chicken gut microbiome revealed by metagenomics and culture.</title>
        <authorList>
            <person name="Gilroy R."/>
            <person name="Ravi A."/>
            <person name="Getino M."/>
            <person name="Pursley I."/>
            <person name="Horton D.L."/>
            <person name="Alikhan N.F."/>
            <person name="Baker D."/>
            <person name="Gharbi K."/>
            <person name="Hall N."/>
            <person name="Watson M."/>
            <person name="Adriaenssens E.M."/>
            <person name="Foster-Nyarko E."/>
            <person name="Jarju S."/>
            <person name="Secka A."/>
            <person name="Antonio M."/>
            <person name="Oren A."/>
            <person name="Chaudhuri R.R."/>
            <person name="La Ragione R."/>
            <person name="Hildebrand F."/>
            <person name="Pallen M.J."/>
        </authorList>
    </citation>
    <scope>NUCLEOTIDE SEQUENCE</scope>
    <source>
        <strain evidence="1">ChiW25-3613</strain>
    </source>
</reference>
<gene>
    <name evidence="1" type="ORF">IAB90_00485</name>
</gene>
<evidence type="ECO:0008006" key="3">
    <source>
        <dbReference type="Google" id="ProtNLM"/>
    </source>
</evidence>
<evidence type="ECO:0000313" key="1">
    <source>
        <dbReference type="EMBL" id="HIR38837.1"/>
    </source>
</evidence>
<sequence length="225" mass="24219">MRKIIIKSALVTLAVVVGCTVLVFAVLSLGFPRILCGWCEQLGNYGFAVRYASLYYSYTGDIADLGRCVDDSILAESDGFIIEYASELVDKAEFGEYCELRDEEVNGSISDDENFDGISFSYRQYVFGSLASAYYRGGDDELAIGTAVSALDADVDRNTFSSSEYSGEITGFPVNNALGSLALRVIENGDGTAGEKILGILDDVTAQSDAEVLYLATLANALMEL</sequence>